<evidence type="ECO:0000256" key="10">
    <source>
        <dbReference type="ARBA" id="ARBA00023224"/>
    </source>
</evidence>
<evidence type="ECO:0000256" key="11">
    <source>
        <dbReference type="RuleBase" id="RU000688"/>
    </source>
</evidence>
<dbReference type="KEGG" id="gsh:117359389"/>
<evidence type="ECO:0000256" key="1">
    <source>
        <dbReference type="ARBA" id="ARBA00004651"/>
    </source>
</evidence>
<sequence length="378" mass="42299">MLGSTIGVSTKGSTIGVSTKVKGLGVTVDTTLKSSAVCVAMAQKATRILGIIRDRMKCYESSNCSIVTEFIIVGLTNTQEQYIFLFLAFLIIYLITLIGNFLIFTLITNDSRLHNPMYFFLANLSFVDLSCASITIPNMLDNFLSDRKSISFLGCITQLCCFQFFVVVECYLLAAMAYDRYVAICYPLSYALMMDRKTCAKLMFGCWVSGLVNLTVEAVSISTLDFCGPNKIDHFFCDFAPLLKLSCSDTTMNQIIFVVVVVLCGMIPFLLIAASYGFIINAILKIRSTEGRHKTFSTCSSHLLVVTLFYFSGTYSCIRPYYENTEDKEVKVTAMIYTTLTPMLNPLIYSLRNKEVAGALKKLITQKRFSQEKHTFRS</sequence>
<feature type="transmembrane region" description="Helical" evidence="12">
    <location>
        <begin position="82"/>
        <end position="106"/>
    </location>
</feature>
<keyword evidence="7 11" id="KW-0297">G-protein coupled receptor</keyword>
<dbReference type="InParanoid" id="A0A6P8RAU3"/>
<dbReference type="AlphaFoldDB" id="A0A6P8RAU3"/>
<dbReference type="CDD" id="cd15225">
    <property type="entry name" value="7tmA_OR10A-like"/>
    <property type="match status" value="1"/>
</dbReference>
<evidence type="ECO:0000256" key="8">
    <source>
        <dbReference type="ARBA" id="ARBA00023136"/>
    </source>
</evidence>
<reference evidence="15" key="1">
    <citation type="submission" date="2025-08" db="UniProtKB">
        <authorList>
            <consortium name="RefSeq"/>
        </authorList>
    </citation>
    <scope>IDENTIFICATION</scope>
</reference>
<dbReference type="InterPro" id="IPR017452">
    <property type="entry name" value="GPCR_Rhodpsn_7TM"/>
</dbReference>
<dbReference type="Pfam" id="PF13853">
    <property type="entry name" value="7tm_4"/>
    <property type="match status" value="1"/>
</dbReference>
<evidence type="ECO:0000256" key="3">
    <source>
        <dbReference type="ARBA" id="ARBA00022606"/>
    </source>
</evidence>
<evidence type="ECO:0000313" key="15">
    <source>
        <dbReference type="RefSeq" id="XP_033798008.1"/>
    </source>
</evidence>
<evidence type="ECO:0000256" key="7">
    <source>
        <dbReference type="ARBA" id="ARBA00023040"/>
    </source>
</evidence>
<keyword evidence="14" id="KW-1185">Reference proteome</keyword>
<dbReference type="RefSeq" id="XP_033798008.1">
    <property type="nucleotide sequence ID" value="XM_033942117.1"/>
</dbReference>
<evidence type="ECO:0000256" key="9">
    <source>
        <dbReference type="ARBA" id="ARBA00023170"/>
    </source>
</evidence>
<feature type="domain" description="G-protein coupled receptors family 1 profile" evidence="13">
    <location>
        <begin position="99"/>
        <end position="349"/>
    </location>
</feature>
<keyword evidence="3 12" id="KW-0716">Sensory transduction</keyword>
<evidence type="ECO:0000256" key="6">
    <source>
        <dbReference type="ARBA" id="ARBA00022989"/>
    </source>
</evidence>
<comment type="subcellular location">
    <subcellularLocation>
        <location evidence="1 12">Cell membrane</location>
        <topology evidence="1 12">Multi-pass membrane protein</topology>
    </subcellularLocation>
</comment>
<feature type="transmembrane region" description="Helical" evidence="12">
    <location>
        <begin position="334"/>
        <end position="351"/>
    </location>
</feature>
<dbReference type="InterPro" id="IPR000725">
    <property type="entry name" value="Olfact_rcpt"/>
</dbReference>
<dbReference type="GO" id="GO:0005886">
    <property type="term" value="C:plasma membrane"/>
    <property type="evidence" value="ECO:0007669"/>
    <property type="project" value="UniProtKB-SubCell"/>
</dbReference>
<dbReference type="PRINTS" id="PR00237">
    <property type="entry name" value="GPCRRHODOPSN"/>
</dbReference>
<evidence type="ECO:0000256" key="12">
    <source>
        <dbReference type="RuleBase" id="RU363047"/>
    </source>
</evidence>
<evidence type="ECO:0000256" key="4">
    <source>
        <dbReference type="ARBA" id="ARBA00022692"/>
    </source>
</evidence>
<evidence type="ECO:0000313" key="14">
    <source>
        <dbReference type="Proteomes" id="UP000515159"/>
    </source>
</evidence>
<proteinExistence type="inferred from homology"/>
<feature type="transmembrane region" description="Helical" evidence="12">
    <location>
        <begin position="303"/>
        <end position="322"/>
    </location>
</feature>
<feature type="transmembrane region" description="Helical" evidence="12">
    <location>
        <begin position="199"/>
        <end position="216"/>
    </location>
</feature>
<dbReference type="InterPro" id="IPR000276">
    <property type="entry name" value="GPCR_Rhodpsn"/>
</dbReference>
<dbReference type="GO" id="GO:0004930">
    <property type="term" value="F:G protein-coupled receptor activity"/>
    <property type="evidence" value="ECO:0007669"/>
    <property type="project" value="UniProtKB-KW"/>
</dbReference>
<evidence type="ECO:0000256" key="5">
    <source>
        <dbReference type="ARBA" id="ARBA00022725"/>
    </source>
</evidence>
<gene>
    <name evidence="15" type="primary">LOC117359389</name>
</gene>
<feature type="transmembrane region" description="Helical" evidence="12">
    <location>
        <begin position="255"/>
        <end position="283"/>
    </location>
</feature>
<feature type="transmembrane region" description="Helical" evidence="12">
    <location>
        <begin position="156"/>
        <end position="178"/>
    </location>
</feature>
<dbReference type="SUPFAM" id="SSF81321">
    <property type="entry name" value="Family A G protein-coupled receptor-like"/>
    <property type="match status" value="1"/>
</dbReference>
<organism evidence="14 15">
    <name type="scientific">Geotrypetes seraphini</name>
    <name type="common">Gaboon caecilian</name>
    <name type="synonym">Caecilia seraphini</name>
    <dbReference type="NCBI Taxonomy" id="260995"/>
    <lineage>
        <taxon>Eukaryota</taxon>
        <taxon>Metazoa</taxon>
        <taxon>Chordata</taxon>
        <taxon>Craniata</taxon>
        <taxon>Vertebrata</taxon>
        <taxon>Euteleostomi</taxon>
        <taxon>Amphibia</taxon>
        <taxon>Gymnophiona</taxon>
        <taxon>Geotrypetes</taxon>
    </lineage>
</organism>
<dbReference type="GeneID" id="117359389"/>
<dbReference type="FunFam" id="1.20.1070.10:FF:000001">
    <property type="entry name" value="Olfactory receptor"/>
    <property type="match status" value="1"/>
</dbReference>
<comment type="similarity">
    <text evidence="11">Belongs to the G-protein coupled receptor 1 family.</text>
</comment>
<dbReference type="PANTHER" id="PTHR26452">
    <property type="entry name" value="OLFACTORY RECEPTOR"/>
    <property type="match status" value="1"/>
</dbReference>
<dbReference type="PROSITE" id="PS50262">
    <property type="entry name" value="G_PROTEIN_RECEP_F1_2"/>
    <property type="match status" value="1"/>
</dbReference>
<keyword evidence="5 12" id="KW-0552">Olfaction</keyword>
<evidence type="ECO:0000256" key="2">
    <source>
        <dbReference type="ARBA" id="ARBA00022475"/>
    </source>
</evidence>
<protein>
    <recommendedName>
        <fullName evidence="12">Olfactory receptor</fullName>
    </recommendedName>
</protein>
<evidence type="ECO:0000259" key="13">
    <source>
        <dbReference type="PROSITE" id="PS50262"/>
    </source>
</evidence>
<dbReference type="PRINTS" id="PR00245">
    <property type="entry name" value="OLFACTORYR"/>
</dbReference>
<accession>A0A6P8RAU3</accession>
<dbReference type="Proteomes" id="UP000515159">
    <property type="component" value="Chromosome 1"/>
</dbReference>
<dbReference type="GO" id="GO:0004984">
    <property type="term" value="F:olfactory receptor activity"/>
    <property type="evidence" value="ECO:0007669"/>
    <property type="project" value="InterPro"/>
</dbReference>
<keyword evidence="9 11" id="KW-0675">Receptor</keyword>
<name>A0A6P8RAU3_GEOSA</name>
<dbReference type="InterPro" id="IPR050516">
    <property type="entry name" value="Olfactory_GPCR"/>
</dbReference>
<dbReference type="Gene3D" id="1.20.1070.10">
    <property type="entry name" value="Rhodopsin 7-helix transmembrane proteins"/>
    <property type="match status" value="1"/>
</dbReference>
<feature type="transmembrane region" description="Helical" evidence="12">
    <location>
        <begin position="118"/>
        <end position="136"/>
    </location>
</feature>
<dbReference type="OrthoDB" id="9975554at2759"/>
<keyword evidence="4 11" id="KW-0812">Transmembrane</keyword>
<keyword evidence="10 11" id="KW-0807">Transducer</keyword>
<keyword evidence="2 12" id="KW-1003">Cell membrane</keyword>
<keyword evidence="8 12" id="KW-0472">Membrane</keyword>
<dbReference type="PROSITE" id="PS00237">
    <property type="entry name" value="G_PROTEIN_RECEP_F1_1"/>
    <property type="match status" value="1"/>
</dbReference>
<keyword evidence="6 12" id="KW-1133">Transmembrane helix</keyword>